<organism evidence="1 2">
    <name type="scientific">Macrolepiota fuliginosa MF-IS2</name>
    <dbReference type="NCBI Taxonomy" id="1400762"/>
    <lineage>
        <taxon>Eukaryota</taxon>
        <taxon>Fungi</taxon>
        <taxon>Dikarya</taxon>
        <taxon>Basidiomycota</taxon>
        <taxon>Agaricomycotina</taxon>
        <taxon>Agaricomycetes</taxon>
        <taxon>Agaricomycetidae</taxon>
        <taxon>Agaricales</taxon>
        <taxon>Agaricineae</taxon>
        <taxon>Agaricaceae</taxon>
        <taxon>Macrolepiota</taxon>
    </lineage>
</organism>
<dbReference type="AlphaFoldDB" id="A0A9P5XE31"/>
<gene>
    <name evidence="1" type="ORF">P691DRAFT_571428</name>
</gene>
<sequence>MLRQPPLFAFRNFIYHILMQRTLVPCWWVTFHTGFQTRGGDVYMQWACLRCVLHILYVVWTICSLSKAQEDMVKIITQSAQKQSTPFL</sequence>
<keyword evidence="2" id="KW-1185">Reference proteome</keyword>
<evidence type="ECO:0000313" key="1">
    <source>
        <dbReference type="EMBL" id="KAF9449308.1"/>
    </source>
</evidence>
<protein>
    <submittedName>
        <fullName evidence="1">Uncharacterized protein</fullName>
    </submittedName>
</protein>
<evidence type="ECO:0000313" key="2">
    <source>
        <dbReference type="Proteomes" id="UP000807342"/>
    </source>
</evidence>
<comment type="caution">
    <text evidence="1">The sequence shown here is derived from an EMBL/GenBank/DDBJ whole genome shotgun (WGS) entry which is preliminary data.</text>
</comment>
<reference evidence="1" key="1">
    <citation type="submission" date="2020-11" db="EMBL/GenBank/DDBJ databases">
        <authorList>
            <consortium name="DOE Joint Genome Institute"/>
            <person name="Ahrendt S."/>
            <person name="Riley R."/>
            <person name="Andreopoulos W."/>
            <person name="Labutti K."/>
            <person name="Pangilinan J."/>
            <person name="Ruiz-Duenas F.J."/>
            <person name="Barrasa J.M."/>
            <person name="Sanchez-Garcia M."/>
            <person name="Camarero S."/>
            <person name="Miyauchi S."/>
            <person name="Serrano A."/>
            <person name="Linde D."/>
            <person name="Babiker R."/>
            <person name="Drula E."/>
            <person name="Ayuso-Fernandez I."/>
            <person name="Pacheco R."/>
            <person name="Padilla G."/>
            <person name="Ferreira P."/>
            <person name="Barriuso J."/>
            <person name="Kellner H."/>
            <person name="Castanera R."/>
            <person name="Alfaro M."/>
            <person name="Ramirez L."/>
            <person name="Pisabarro A.G."/>
            <person name="Kuo A."/>
            <person name="Tritt A."/>
            <person name="Lipzen A."/>
            <person name="He G."/>
            <person name="Yan M."/>
            <person name="Ng V."/>
            <person name="Cullen D."/>
            <person name="Martin F."/>
            <person name="Rosso M.-N."/>
            <person name="Henrissat B."/>
            <person name="Hibbett D."/>
            <person name="Martinez A.T."/>
            <person name="Grigoriev I.V."/>
        </authorList>
    </citation>
    <scope>NUCLEOTIDE SEQUENCE</scope>
    <source>
        <strain evidence="1">MF-IS2</strain>
    </source>
</reference>
<accession>A0A9P5XE31</accession>
<name>A0A9P5XE31_9AGAR</name>
<dbReference type="EMBL" id="MU151134">
    <property type="protein sequence ID" value="KAF9449308.1"/>
    <property type="molecule type" value="Genomic_DNA"/>
</dbReference>
<dbReference type="Proteomes" id="UP000807342">
    <property type="component" value="Unassembled WGS sequence"/>
</dbReference>
<proteinExistence type="predicted"/>